<dbReference type="EMBL" id="JACHGH010000004">
    <property type="protein sequence ID" value="MBB6453293.1"/>
    <property type="molecule type" value="Genomic_DNA"/>
</dbReference>
<evidence type="ECO:0000313" key="9">
    <source>
        <dbReference type="Proteomes" id="UP000581688"/>
    </source>
</evidence>
<evidence type="ECO:0000256" key="1">
    <source>
        <dbReference type="ARBA" id="ARBA00004651"/>
    </source>
</evidence>
<protein>
    <submittedName>
        <fullName evidence="8">O-antigen/teichoic acid export membrane protein</fullName>
    </submittedName>
</protein>
<feature type="transmembrane region" description="Helical" evidence="7">
    <location>
        <begin position="148"/>
        <end position="171"/>
    </location>
</feature>
<keyword evidence="6" id="KW-0175">Coiled coil</keyword>
<dbReference type="SUPFAM" id="SSF103473">
    <property type="entry name" value="MFS general substrate transporter"/>
    <property type="match status" value="1"/>
</dbReference>
<feature type="coiled-coil region" evidence="6">
    <location>
        <begin position="28"/>
        <end position="55"/>
    </location>
</feature>
<evidence type="ECO:0000256" key="6">
    <source>
        <dbReference type="SAM" id="Coils"/>
    </source>
</evidence>
<feature type="transmembrane region" description="Helical" evidence="7">
    <location>
        <begin position="410"/>
        <end position="428"/>
    </location>
</feature>
<keyword evidence="9" id="KW-1185">Reference proteome</keyword>
<evidence type="ECO:0000256" key="7">
    <source>
        <dbReference type="SAM" id="Phobius"/>
    </source>
</evidence>
<feature type="transmembrane region" description="Helical" evidence="7">
    <location>
        <begin position="224"/>
        <end position="243"/>
    </location>
</feature>
<sequence>MNKRKKLLLEKRKLEKELRYRRKQKLLLLQKKELKRQLIQRKKEKEKQLQTQLQEPNITKPKELFIKLKQIWNNSQFLSKVIVIAGGTAAAQGLQVVFSPVLTRLYSPDDFGLLTIFISIVAICSKIVDFRYSLAIPLPKKDDKALNILTLSLSLILFITLFITFVLWMVGELLFSMLQAEELTSYIWVIGLSIFGIGIYQTLNQYAIRQQAYVMMTMTKMNQSVVQIAVQLICGFLKIGNIGLLLGDALGRMSGSGLFASLIWRKHKQDFHKIKPKKMWEVAREYRRFPLFSTWSALLNGASLQITPLIIAMNYGTAVAGLWALGQRVVGGPMGLIGTAVAQVFLGEGSKFAREHPKRYQSLFYRTAKNLFLVGLIPTIVIIISGPWLFQLVFGDQWMEAGKYVQLLALMYLAQLTMSPLSSTLDVLQKQDWELVWDIVRVIFVVSGLLLASFLNLPPIYAVLFYAIVMLVAYVVLFFLCTIAIKQFIKNQSRR</sequence>
<keyword evidence="4 7" id="KW-1133">Transmembrane helix</keyword>
<evidence type="ECO:0000256" key="3">
    <source>
        <dbReference type="ARBA" id="ARBA00022692"/>
    </source>
</evidence>
<gene>
    <name evidence="8" type="ORF">HNQ94_001741</name>
</gene>
<evidence type="ECO:0000313" key="8">
    <source>
        <dbReference type="EMBL" id="MBB6453293.1"/>
    </source>
</evidence>
<dbReference type="InterPro" id="IPR050833">
    <property type="entry name" value="Poly_Biosynth_Transport"/>
</dbReference>
<organism evidence="8 9">
    <name type="scientific">Salirhabdus euzebyi</name>
    <dbReference type="NCBI Taxonomy" id="394506"/>
    <lineage>
        <taxon>Bacteria</taxon>
        <taxon>Bacillati</taxon>
        <taxon>Bacillota</taxon>
        <taxon>Bacilli</taxon>
        <taxon>Bacillales</taxon>
        <taxon>Bacillaceae</taxon>
        <taxon>Salirhabdus</taxon>
    </lineage>
</organism>
<dbReference type="RefSeq" id="WP_174495611.1">
    <property type="nucleotide sequence ID" value="NZ_CADDWK010000004.1"/>
</dbReference>
<accession>A0A841Q4K5</accession>
<proteinExistence type="predicted"/>
<keyword evidence="5 7" id="KW-0472">Membrane</keyword>
<dbReference type="AlphaFoldDB" id="A0A841Q4K5"/>
<dbReference type="InterPro" id="IPR036259">
    <property type="entry name" value="MFS_trans_sf"/>
</dbReference>
<keyword evidence="3 7" id="KW-0812">Transmembrane</keyword>
<keyword evidence="2" id="KW-1003">Cell membrane</keyword>
<evidence type="ECO:0000256" key="4">
    <source>
        <dbReference type="ARBA" id="ARBA00022989"/>
    </source>
</evidence>
<feature type="transmembrane region" description="Helical" evidence="7">
    <location>
        <begin position="111"/>
        <end position="128"/>
    </location>
</feature>
<feature type="transmembrane region" description="Helical" evidence="7">
    <location>
        <begin position="460"/>
        <end position="485"/>
    </location>
</feature>
<dbReference type="PANTHER" id="PTHR30250:SF11">
    <property type="entry name" value="O-ANTIGEN TRANSPORTER-RELATED"/>
    <property type="match status" value="1"/>
</dbReference>
<feature type="transmembrane region" description="Helical" evidence="7">
    <location>
        <begin position="371"/>
        <end position="390"/>
    </location>
</feature>
<dbReference type="GO" id="GO:0005886">
    <property type="term" value="C:plasma membrane"/>
    <property type="evidence" value="ECO:0007669"/>
    <property type="project" value="UniProtKB-SubCell"/>
</dbReference>
<evidence type="ECO:0000256" key="5">
    <source>
        <dbReference type="ARBA" id="ARBA00023136"/>
    </source>
</evidence>
<dbReference type="Pfam" id="PF13440">
    <property type="entry name" value="Polysacc_synt_3"/>
    <property type="match status" value="1"/>
</dbReference>
<feature type="transmembrane region" description="Helical" evidence="7">
    <location>
        <begin position="435"/>
        <end position="454"/>
    </location>
</feature>
<dbReference type="Proteomes" id="UP000581688">
    <property type="component" value="Unassembled WGS sequence"/>
</dbReference>
<feature type="transmembrane region" description="Helical" evidence="7">
    <location>
        <begin position="183"/>
        <end position="203"/>
    </location>
</feature>
<feature type="transmembrane region" description="Helical" evidence="7">
    <location>
        <begin position="77"/>
        <end position="99"/>
    </location>
</feature>
<dbReference type="PANTHER" id="PTHR30250">
    <property type="entry name" value="PST FAMILY PREDICTED COLANIC ACID TRANSPORTER"/>
    <property type="match status" value="1"/>
</dbReference>
<reference evidence="8 9" key="1">
    <citation type="submission" date="2020-08" db="EMBL/GenBank/DDBJ databases">
        <title>Genomic Encyclopedia of Type Strains, Phase IV (KMG-IV): sequencing the most valuable type-strain genomes for metagenomic binning, comparative biology and taxonomic classification.</title>
        <authorList>
            <person name="Goeker M."/>
        </authorList>
    </citation>
    <scope>NUCLEOTIDE SEQUENCE [LARGE SCALE GENOMIC DNA]</scope>
    <source>
        <strain evidence="8 9">DSM 19612</strain>
    </source>
</reference>
<comment type="caution">
    <text evidence="8">The sequence shown here is derived from an EMBL/GenBank/DDBJ whole genome shotgun (WGS) entry which is preliminary data.</text>
</comment>
<comment type="subcellular location">
    <subcellularLocation>
        <location evidence="1">Cell membrane</location>
        <topology evidence="1">Multi-pass membrane protein</topology>
    </subcellularLocation>
</comment>
<evidence type="ECO:0000256" key="2">
    <source>
        <dbReference type="ARBA" id="ARBA00022475"/>
    </source>
</evidence>
<name>A0A841Q4K5_9BACI</name>